<keyword evidence="3" id="KW-1185">Reference proteome</keyword>
<name>A0ABD5RVR9_9EURY</name>
<protein>
    <submittedName>
        <fullName evidence="2">Metal-dependent hydrolase</fullName>
    </submittedName>
</protein>
<evidence type="ECO:0000256" key="1">
    <source>
        <dbReference type="SAM" id="Phobius"/>
    </source>
</evidence>
<dbReference type="InterPro" id="IPR007404">
    <property type="entry name" value="YdjM-like"/>
</dbReference>
<dbReference type="EMBL" id="JBHSWU010000012">
    <property type="protein sequence ID" value="MFC6723350.1"/>
    <property type="molecule type" value="Genomic_DNA"/>
</dbReference>
<feature type="transmembrane region" description="Helical" evidence="1">
    <location>
        <begin position="60"/>
        <end position="79"/>
    </location>
</feature>
<feature type="transmembrane region" description="Helical" evidence="1">
    <location>
        <begin position="158"/>
        <end position="179"/>
    </location>
</feature>
<evidence type="ECO:0000313" key="3">
    <source>
        <dbReference type="Proteomes" id="UP001596328"/>
    </source>
</evidence>
<evidence type="ECO:0000313" key="2">
    <source>
        <dbReference type="EMBL" id="MFC6723350.1"/>
    </source>
</evidence>
<dbReference type="Pfam" id="PF04307">
    <property type="entry name" value="YdjM"/>
    <property type="match status" value="1"/>
</dbReference>
<keyword evidence="2" id="KW-0378">Hydrolase</keyword>
<gene>
    <name evidence="2" type="ORF">ACFQE1_02850</name>
</gene>
<feature type="transmembrane region" description="Helical" evidence="1">
    <location>
        <begin position="84"/>
        <end position="101"/>
    </location>
</feature>
<sequence length="194" mass="21286">MWPWGHLAVAYLSYVGWTTRRSDRRQTPSGVLAVAFGSQFPDLIDKPLAWSLALLPSGRSLGHSLLTAAVVIAIVYWLGRRVDLADAPIAFAIGYLTHVLVDLHPETIWGLVRGDASQLVWASYLLWPALPAPPYQNDSSFLVHILALRPDPYVVVQFALFGVAVAVWIASGTPGAGAVRRRVRRRLVGESSEH</sequence>
<organism evidence="2 3">
    <name type="scientific">Halobium palmae</name>
    <dbReference type="NCBI Taxonomy" id="1776492"/>
    <lineage>
        <taxon>Archaea</taxon>
        <taxon>Methanobacteriati</taxon>
        <taxon>Methanobacteriota</taxon>
        <taxon>Stenosarchaea group</taxon>
        <taxon>Halobacteria</taxon>
        <taxon>Halobacteriales</taxon>
        <taxon>Haloferacaceae</taxon>
        <taxon>Halobium</taxon>
    </lineage>
</organism>
<dbReference type="AlphaFoldDB" id="A0ABD5RVR9"/>
<accession>A0ABD5RVR9</accession>
<keyword evidence="1" id="KW-0812">Transmembrane</keyword>
<comment type="caution">
    <text evidence="2">The sequence shown here is derived from an EMBL/GenBank/DDBJ whole genome shotgun (WGS) entry which is preliminary data.</text>
</comment>
<keyword evidence="1" id="KW-0472">Membrane</keyword>
<dbReference type="Proteomes" id="UP001596328">
    <property type="component" value="Unassembled WGS sequence"/>
</dbReference>
<proteinExistence type="predicted"/>
<dbReference type="GO" id="GO:0016787">
    <property type="term" value="F:hydrolase activity"/>
    <property type="evidence" value="ECO:0007669"/>
    <property type="project" value="UniProtKB-KW"/>
</dbReference>
<keyword evidence="1" id="KW-1133">Transmembrane helix</keyword>
<reference evidence="2 3" key="1">
    <citation type="journal article" date="2019" name="Int. J. Syst. Evol. Microbiol.">
        <title>The Global Catalogue of Microorganisms (GCM) 10K type strain sequencing project: providing services to taxonomists for standard genome sequencing and annotation.</title>
        <authorList>
            <consortium name="The Broad Institute Genomics Platform"/>
            <consortium name="The Broad Institute Genome Sequencing Center for Infectious Disease"/>
            <person name="Wu L."/>
            <person name="Ma J."/>
        </authorList>
    </citation>
    <scope>NUCLEOTIDE SEQUENCE [LARGE SCALE GENOMIC DNA]</scope>
    <source>
        <strain evidence="2 3">NBRC 111368</strain>
    </source>
</reference>